<dbReference type="Pfam" id="PF01966">
    <property type="entry name" value="HD"/>
    <property type="match status" value="1"/>
</dbReference>
<name>A0A8J2ZF83_9PROT</name>
<evidence type="ECO:0000313" key="2">
    <source>
        <dbReference type="EMBL" id="GGG48421.1"/>
    </source>
</evidence>
<evidence type="ECO:0000313" key="3">
    <source>
        <dbReference type="Proteomes" id="UP000597507"/>
    </source>
</evidence>
<evidence type="ECO:0000259" key="1">
    <source>
        <dbReference type="Pfam" id="PF01966"/>
    </source>
</evidence>
<dbReference type="AlphaFoldDB" id="A0A8J2ZF83"/>
<dbReference type="InterPro" id="IPR006674">
    <property type="entry name" value="HD_domain"/>
</dbReference>
<accession>A0A8J2ZF83</accession>
<protein>
    <submittedName>
        <fullName evidence="2">Phosphohydrolase</fullName>
    </submittedName>
</protein>
<sequence>MAVRIDEAGLRRLFPKIDRIKDAALRRGVAAIWLEVAAECAWERFEDVPKNLEAERHRRLTDHIRGVTRMALALAEVAKAEHGTAYDRDHLIAMCLLHDVSKPLECEPDPEGRPSGGPMPPARKSEMGRLIQHAVYATHKCFVHGLPLAVAHAVNTHTHQSAHRSLTVEAAYLFYADYADSDSALIPAGGRGFLARWELGR</sequence>
<reference evidence="2 3" key="1">
    <citation type="journal article" date="2014" name="Int. J. Syst. Evol. Microbiol.">
        <title>Complete genome sequence of Corynebacterium casei LMG S-19264T (=DSM 44701T), isolated from a smear-ripened cheese.</title>
        <authorList>
            <consortium name="US DOE Joint Genome Institute (JGI-PGF)"/>
            <person name="Walter F."/>
            <person name="Albersmeier A."/>
            <person name="Kalinowski J."/>
            <person name="Ruckert C."/>
        </authorList>
    </citation>
    <scope>NUCLEOTIDE SEQUENCE [LARGE SCALE GENOMIC DNA]</scope>
    <source>
        <strain evidence="2 3">CGMCC 1.16330</strain>
    </source>
</reference>
<proteinExistence type="predicted"/>
<dbReference type="SUPFAM" id="SSF109604">
    <property type="entry name" value="HD-domain/PDEase-like"/>
    <property type="match status" value="1"/>
</dbReference>
<dbReference type="EMBL" id="BMKS01000018">
    <property type="protein sequence ID" value="GGG48421.1"/>
    <property type="molecule type" value="Genomic_DNA"/>
</dbReference>
<dbReference type="Proteomes" id="UP000597507">
    <property type="component" value="Unassembled WGS sequence"/>
</dbReference>
<feature type="domain" description="HD" evidence="1">
    <location>
        <begin position="62"/>
        <end position="180"/>
    </location>
</feature>
<organism evidence="2 3">
    <name type="scientific">Caldovatus sediminis</name>
    <dbReference type="NCBI Taxonomy" id="2041189"/>
    <lineage>
        <taxon>Bacteria</taxon>
        <taxon>Pseudomonadati</taxon>
        <taxon>Pseudomonadota</taxon>
        <taxon>Alphaproteobacteria</taxon>
        <taxon>Acetobacterales</taxon>
        <taxon>Roseomonadaceae</taxon>
        <taxon>Caldovatus</taxon>
    </lineage>
</organism>
<dbReference type="RefSeq" id="WP_188903451.1">
    <property type="nucleotide sequence ID" value="NZ_BMKS01000018.1"/>
</dbReference>
<dbReference type="Gene3D" id="1.10.3210.10">
    <property type="entry name" value="Hypothetical protein af1432"/>
    <property type="match status" value="1"/>
</dbReference>
<comment type="caution">
    <text evidence="2">The sequence shown here is derived from an EMBL/GenBank/DDBJ whole genome shotgun (WGS) entry which is preliminary data.</text>
</comment>
<gene>
    <name evidence="2" type="ORF">GCM10010964_39730</name>
</gene>
<keyword evidence="3" id="KW-1185">Reference proteome</keyword>